<gene>
    <name evidence="2" type="ORF">RFULGI_LOCUS14676</name>
</gene>
<feature type="domain" description="MACPF-like" evidence="1">
    <location>
        <begin position="2"/>
        <end position="132"/>
    </location>
</feature>
<name>A0A9N9NW27_9GLOM</name>
<evidence type="ECO:0000313" key="2">
    <source>
        <dbReference type="EMBL" id="CAG8765825.1"/>
    </source>
</evidence>
<feature type="non-terminal residue" evidence="2">
    <location>
        <position position="142"/>
    </location>
</feature>
<dbReference type="Pfam" id="PF22693">
    <property type="entry name" value="MACPF_1"/>
    <property type="match status" value="1"/>
</dbReference>
<feature type="non-terminal residue" evidence="2">
    <location>
        <position position="1"/>
    </location>
</feature>
<dbReference type="Proteomes" id="UP000789396">
    <property type="component" value="Unassembled WGS sequence"/>
</dbReference>
<organism evidence="2 3">
    <name type="scientific">Racocetra fulgida</name>
    <dbReference type="NCBI Taxonomy" id="60492"/>
    <lineage>
        <taxon>Eukaryota</taxon>
        <taxon>Fungi</taxon>
        <taxon>Fungi incertae sedis</taxon>
        <taxon>Mucoromycota</taxon>
        <taxon>Glomeromycotina</taxon>
        <taxon>Glomeromycetes</taxon>
        <taxon>Diversisporales</taxon>
        <taxon>Gigasporaceae</taxon>
        <taxon>Racocetra</taxon>
    </lineage>
</organism>
<reference evidence="2" key="1">
    <citation type="submission" date="2021-06" db="EMBL/GenBank/DDBJ databases">
        <authorList>
            <person name="Kallberg Y."/>
            <person name="Tangrot J."/>
            <person name="Rosling A."/>
        </authorList>
    </citation>
    <scope>NUCLEOTIDE SEQUENCE</scope>
    <source>
        <strain evidence="2">IN212</strain>
    </source>
</reference>
<proteinExistence type="predicted"/>
<accession>A0A9N9NW27</accession>
<dbReference type="OrthoDB" id="2449940at2759"/>
<sequence>KYGHFYARRLILGGAIMNDEEYTKNSAMLITVRIRTYCVPSKAKLTKAQGGVEIAANILEFEVNAVHDKNDMHNNYNIHKNNFETIVGGDDSQNDKDLWIQSLNDATKWKIIGYENVYSLFELLEDELKEKVLSVMGHQILD</sequence>
<protein>
    <submittedName>
        <fullName evidence="2">19606_t:CDS:1</fullName>
    </submittedName>
</protein>
<evidence type="ECO:0000313" key="3">
    <source>
        <dbReference type="Proteomes" id="UP000789396"/>
    </source>
</evidence>
<dbReference type="AlphaFoldDB" id="A0A9N9NW27"/>
<dbReference type="InterPro" id="IPR054586">
    <property type="entry name" value="MACPF_1_fungal"/>
</dbReference>
<keyword evidence="3" id="KW-1185">Reference proteome</keyword>
<evidence type="ECO:0000259" key="1">
    <source>
        <dbReference type="Pfam" id="PF22693"/>
    </source>
</evidence>
<comment type="caution">
    <text evidence="2">The sequence shown here is derived from an EMBL/GenBank/DDBJ whole genome shotgun (WGS) entry which is preliminary data.</text>
</comment>
<dbReference type="EMBL" id="CAJVPZ010043506">
    <property type="protein sequence ID" value="CAG8765825.1"/>
    <property type="molecule type" value="Genomic_DNA"/>
</dbReference>